<feature type="compositionally biased region" description="Polar residues" evidence="1">
    <location>
        <begin position="177"/>
        <end position="198"/>
    </location>
</feature>
<organism evidence="2 3">
    <name type="scientific">Dactylellina haptotyla (strain CBS 200.50)</name>
    <name type="common">Nematode-trapping fungus</name>
    <name type="synonym">Monacrosporium haptotylum</name>
    <dbReference type="NCBI Taxonomy" id="1284197"/>
    <lineage>
        <taxon>Eukaryota</taxon>
        <taxon>Fungi</taxon>
        <taxon>Dikarya</taxon>
        <taxon>Ascomycota</taxon>
        <taxon>Pezizomycotina</taxon>
        <taxon>Orbiliomycetes</taxon>
        <taxon>Orbiliales</taxon>
        <taxon>Orbiliaceae</taxon>
        <taxon>Dactylellina</taxon>
    </lineage>
</organism>
<feature type="compositionally biased region" description="Polar residues" evidence="1">
    <location>
        <begin position="33"/>
        <end position="45"/>
    </location>
</feature>
<name>S8B8F3_DACHA</name>
<feature type="compositionally biased region" description="Acidic residues" evidence="1">
    <location>
        <begin position="372"/>
        <end position="381"/>
    </location>
</feature>
<proteinExistence type="predicted"/>
<feature type="region of interest" description="Disordered" evidence="1">
    <location>
        <begin position="360"/>
        <end position="381"/>
    </location>
</feature>
<feature type="region of interest" description="Disordered" evidence="1">
    <location>
        <begin position="288"/>
        <end position="327"/>
    </location>
</feature>
<keyword evidence="3" id="KW-1185">Reference proteome</keyword>
<feature type="compositionally biased region" description="Basic and acidic residues" evidence="1">
    <location>
        <begin position="140"/>
        <end position="155"/>
    </location>
</feature>
<feature type="region of interest" description="Disordered" evidence="1">
    <location>
        <begin position="673"/>
        <end position="727"/>
    </location>
</feature>
<evidence type="ECO:0000313" key="3">
    <source>
        <dbReference type="Proteomes" id="UP000015100"/>
    </source>
</evidence>
<feature type="compositionally biased region" description="Low complexity" evidence="1">
    <location>
        <begin position="248"/>
        <end position="266"/>
    </location>
</feature>
<gene>
    <name evidence="2" type="ORF">H072_11357</name>
</gene>
<feature type="compositionally biased region" description="Acidic residues" evidence="1">
    <location>
        <begin position="680"/>
        <end position="692"/>
    </location>
</feature>
<dbReference type="Proteomes" id="UP000015100">
    <property type="component" value="Unassembled WGS sequence"/>
</dbReference>
<feature type="region of interest" description="Disordered" evidence="1">
    <location>
        <begin position="134"/>
        <end position="201"/>
    </location>
</feature>
<feature type="compositionally biased region" description="Polar residues" evidence="1">
    <location>
        <begin position="1"/>
        <end position="10"/>
    </location>
</feature>
<dbReference type="EMBL" id="AQGS01001196">
    <property type="protein sequence ID" value="EPS35298.1"/>
    <property type="molecule type" value="Genomic_DNA"/>
</dbReference>
<protein>
    <submittedName>
        <fullName evidence="2">Uncharacterized protein</fullName>
    </submittedName>
</protein>
<evidence type="ECO:0000256" key="1">
    <source>
        <dbReference type="SAM" id="MobiDB-lite"/>
    </source>
</evidence>
<reference evidence="2 3" key="1">
    <citation type="journal article" date="2013" name="PLoS Genet.">
        <title>Genomic mechanisms accounting for the adaptation to parasitism in nematode-trapping fungi.</title>
        <authorList>
            <person name="Meerupati T."/>
            <person name="Andersson K.M."/>
            <person name="Friman E."/>
            <person name="Kumar D."/>
            <person name="Tunlid A."/>
            <person name="Ahren D."/>
        </authorList>
    </citation>
    <scope>NUCLEOTIDE SEQUENCE [LARGE SCALE GENOMIC DNA]</scope>
    <source>
        <strain evidence="2 3">CBS 200.50</strain>
    </source>
</reference>
<comment type="caution">
    <text evidence="2">The sequence shown here is derived from an EMBL/GenBank/DDBJ whole genome shotgun (WGS) entry which is preliminary data.</text>
</comment>
<dbReference type="HOGENOM" id="CLU_375987_0_0_1"/>
<accession>S8B8F3</accession>
<feature type="region of interest" description="Disordered" evidence="1">
    <location>
        <begin position="1"/>
        <end position="50"/>
    </location>
</feature>
<feature type="compositionally biased region" description="Basic and acidic residues" evidence="1">
    <location>
        <begin position="706"/>
        <end position="723"/>
    </location>
</feature>
<reference evidence="3" key="2">
    <citation type="submission" date="2013-04" db="EMBL/GenBank/DDBJ databases">
        <title>Genomic mechanisms accounting for the adaptation to parasitism in nematode-trapping fungi.</title>
        <authorList>
            <person name="Ahren D.G."/>
        </authorList>
    </citation>
    <scope>NUCLEOTIDE SEQUENCE [LARGE SCALE GENOMIC DNA]</scope>
    <source>
        <strain evidence="3">CBS 200.50</strain>
    </source>
</reference>
<sequence length="738" mass="81560">MLRITTSTQYSPPPILSLPYQPTTVYEPHESITNRAPSQMEQNNKLPKEDSILLTSKCPLRIERVSPKKTRNLLAGEQQEQKPSPEFRLKVSNAECSSSANFVIARLKAETEGKTGEELTGIARGLLEHIRQRRQSASSELEKPLHLEEEQERSSESLSSPSNAGIIEVRKVESRSTVRASLDSTTPATGKGGVQQSPRPRAILPLIGRPHRTTGGKSAPPMALIATEMKEVRAADEDSSSAELCEAVVSPSPSVSTPSSSLSSSQSKHHPATGSKFAKFAKAAQLIKNTTEAPIRKRGRPRKRESLDTSGNQKVVKKTRYRKSHSPVRLASKKLTARAIPPRGTFNLARNIAMRRMGEPEEENMVESASDFSEDGEGSSGDDSDFAYFADPGHDHEIIDLTMEDPDDFAHFDPFTYSPDEDLLEGFEPEENDPIVQDPPVADVYDKDASDRETLSSLFFNFPTIDEDPYPFSPESQGTLGLTRNPEWSDAEWIEAIEREKEVILFGGALSILSEIENYRVPATESTGDSYPNGEIEDYINEYMAERSRSDPGWLGPTGPTMPALRELQKREIAENFNRNPTRNRQAVCPSGVECPHETCIQIEEQSRNAGNKSAGGTQQESRNILSFARPIARDLMPRTACLRDLQIHASPPNRSPEEEEYDIMRDWVNLDDGLSASEDPTEEDGQGEDGEAAGGQQSPNIMKRKAQDDGHPPPEEQKKPGVDDIFSINSGKRICIG</sequence>
<feature type="region of interest" description="Disordered" evidence="1">
    <location>
        <begin position="231"/>
        <end position="274"/>
    </location>
</feature>
<feature type="compositionally biased region" description="Basic residues" evidence="1">
    <location>
        <begin position="315"/>
        <end position="327"/>
    </location>
</feature>
<dbReference type="AlphaFoldDB" id="S8B8F3"/>
<evidence type="ECO:0000313" key="2">
    <source>
        <dbReference type="EMBL" id="EPS35298.1"/>
    </source>
</evidence>
<dbReference type="OrthoDB" id="10688079at2759"/>